<dbReference type="InterPro" id="IPR000756">
    <property type="entry name" value="Diacylglycerol_kin_accessory"/>
</dbReference>
<feature type="domain" description="DAGKc" evidence="17">
    <location>
        <begin position="554"/>
        <end position="692"/>
    </location>
</feature>
<dbReference type="AlphaFoldDB" id="A0A6P5A7D8"/>
<dbReference type="CDD" id="cd20804">
    <property type="entry name" value="C1_DGKtheta_typeV_rpt2"/>
    <property type="match status" value="1"/>
</dbReference>
<dbReference type="Gene3D" id="3.40.50.10330">
    <property type="entry name" value="Probable inorganic polyphosphate/atp-NAD kinase, domain 1"/>
    <property type="match status" value="1"/>
</dbReference>
<dbReference type="GeneID" id="109483592"/>
<dbReference type="PANTHER" id="PTHR11255">
    <property type="entry name" value="DIACYLGLYCEROL KINASE"/>
    <property type="match status" value="1"/>
</dbReference>
<evidence type="ECO:0000313" key="19">
    <source>
        <dbReference type="Proteomes" id="UP000515135"/>
    </source>
</evidence>
<dbReference type="OrthoDB" id="242257at2759"/>
<dbReference type="InterPro" id="IPR037607">
    <property type="entry name" value="DGK"/>
</dbReference>
<comment type="similarity">
    <text evidence="3 14">Belongs to the eukaryotic diacylglycerol kinase family.</text>
</comment>
<dbReference type="Pfam" id="PF00781">
    <property type="entry name" value="DAGK_cat"/>
    <property type="match status" value="1"/>
</dbReference>
<accession>A0A6P5A7D8</accession>
<feature type="domain" description="Ras-associating" evidence="18">
    <location>
        <begin position="367"/>
        <end position="465"/>
    </location>
</feature>
<evidence type="ECO:0000256" key="11">
    <source>
        <dbReference type="ARBA" id="ARBA00022840"/>
    </source>
</evidence>
<feature type="domain" description="Phorbol-ester/DAG-type" evidence="16">
    <location>
        <begin position="29"/>
        <end position="79"/>
    </location>
</feature>
<proteinExistence type="inferred from homology"/>
<dbReference type="PRINTS" id="PR00008">
    <property type="entry name" value="DAGPEDOMAIN"/>
</dbReference>
<dbReference type="Pfam" id="PF00609">
    <property type="entry name" value="DAGK_acc"/>
    <property type="match status" value="1"/>
</dbReference>
<dbReference type="Proteomes" id="UP000515135">
    <property type="component" value="Unplaced"/>
</dbReference>
<dbReference type="InterPro" id="IPR020454">
    <property type="entry name" value="DAG/PE-bd"/>
</dbReference>
<keyword evidence="9 14" id="KW-0418">Kinase</keyword>
<dbReference type="SMART" id="SM00045">
    <property type="entry name" value="DAGKa"/>
    <property type="match status" value="1"/>
</dbReference>
<organism evidence="19 20">
    <name type="scientific">Branchiostoma belcheri</name>
    <name type="common">Amphioxus</name>
    <dbReference type="NCBI Taxonomy" id="7741"/>
    <lineage>
        <taxon>Eukaryota</taxon>
        <taxon>Metazoa</taxon>
        <taxon>Chordata</taxon>
        <taxon>Cephalochordata</taxon>
        <taxon>Leptocardii</taxon>
        <taxon>Amphioxiformes</taxon>
        <taxon>Branchiostomatidae</taxon>
        <taxon>Branchiostoma</taxon>
    </lineage>
</organism>
<keyword evidence="11 14" id="KW-0067">ATP-binding</keyword>
<dbReference type="PROSITE" id="PS50146">
    <property type="entry name" value="DAGK"/>
    <property type="match status" value="1"/>
</dbReference>
<comment type="catalytic activity">
    <reaction evidence="14">
        <text>a 1,2-diacyl-sn-glycerol + ATP = a 1,2-diacyl-sn-glycero-3-phosphate + ADP + H(+)</text>
        <dbReference type="Rhea" id="RHEA:10272"/>
        <dbReference type="ChEBI" id="CHEBI:15378"/>
        <dbReference type="ChEBI" id="CHEBI:17815"/>
        <dbReference type="ChEBI" id="CHEBI:30616"/>
        <dbReference type="ChEBI" id="CHEBI:58608"/>
        <dbReference type="ChEBI" id="CHEBI:456216"/>
        <dbReference type="EC" id="2.7.1.107"/>
    </reaction>
</comment>
<keyword evidence="5" id="KW-0479">Metal-binding</keyword>
<keyword evidence="10" id="KW-0862">Zinc</keyword>
<keyword evidence="8" id="KW-0863">Zinc-finger</keyword>
<dbReference type="InterPro" id="IPR002219">
    <property type="entry name" value="PKC_DAG/PE"/>
</dbReference>
<dbReference type="UniPathway" id="UPA00230"/>
<dbReference type="InterPro" id="IPR016064">
    <property type="entry name" value="NAD/diacylglycerol_kinase_sf"/>
</dbReference>
<comment type="pathway">
    <text evidence="2">Lipid metabolism; glycerolipid metabolism.</text>
</comment>
<evidence type="ECO:0000256" key="5">
    <source>
        <dbReference type="ARBA" id="ARBA00022723"/>
    </source>
</evidence>
<evidence type="ECO:0000256" key="2">
    <source>
        <dbReference type="ARBA" id="ARBA00005175"/>
    </source>
</evidence>
<dbReference type="SMART" id="SM00314">
    <property type="entry name" value="RA"/>
    <property type="match status" value="2"/>
</dbReference>
<dbReference type="InterPro" id="IPR001206">
    <property type="entry name" value="Diacylglycerol_kinase_cat_dom"/>
</dbReference>
<dbReference type="KEGG" id="bbel:109483592"/>
<feature type="domain" description="Phorbol-ester/DAG-type" evidence="16">
    <location>
        <begin position="160"/>
        <end position="211"/>
    </location>
</feature>
<evidence type="ECO:0000256" key="3">
    <source>
        <dbReference type="ARBA" id="ARBA00009280"/>
    </source>
</evidence>
<keyword evidence="12" id="KW-0472">Membrane</keyword>
<dbReference type="SUPFAM" id="SSF57889">
    <property type="entry name" value="Cysteine-rich domain"/>
    <property type="match status" value="3"/>
</dbReference>
<dbReference type="GO" id="GO:0004143">
    <property type="term" value="F:ATP-dependent diacylglycerol kinase activity"/>
    <property type="evidence" value="ECO:0007669"/>
    <property type="project" value="UniProtKB-EC"/>
</dbReference>
<dbReference type="InterPro" id="IPR017438">
    <property type="entry name" value="ATP-NAD_kinase_N"/>
</dbReference>
<evidence type="ECO:0000256" key="10">
    <source>
        <dbReference type="ARBA" id="ARBA00022833"/>
    </source>
</evidence>
<evidence type="ECO:0000256" key="6">
    <source>
        <dbReference type="ARBA" id="ARBA00022737"/>
    </source>
</evidence>
<dbReference type="SMART" id="SM00109">
    <property type="entry name" value="C1"/>
    <property type="match status" value="3"/>
</dbReference>
<dbReference type="GO" id="GO:0046486">
    <property type="term" value="P:glycerolipid metabolic process"/>
    <property type="evidence" value="ECO:0007669"/>
    <property type="project" value="UniProtKB-UniPathway"/>
</dbReference>
<dbReference type="PANTHER" id="PTHR11255:SF54">
    <property type="entry name" value="DIACYLGLYCEROL KINASE THETA"/>
    <property type="match status" value="1"/>
</dbReference>
<dbReference type="Gene3D" id="2.60.200.40">
    <property type="match status" value="1"/>
</dbReference>
<dbReference type="Pfam" id="PF24099">
    <property type="entry name" value="RBD_DGKtheta"/>
    <property type="match status" value="1"/>
</dbReference>
<dbReference type="CDD" id="cd17111">
    <property type="entry name" value="RA1_DAGK-theta"/>
    <property type="match status" value="1"/>
</dbReference>
<dbReference type="EC" id="2.7.1.107" evidence="14"/>
<reference evidence="20" key="1">
    <citation type="submission" date="2025-08" db="UniProtKB">
        <authorList>
            <consortium name="RefSeq"/>
        </authorList>
    </citation>
    <scope>IDENTIFICATION</scope>
    <source>
        <tissue evidence="20">Gonad</tissue>
    </source>
</reference>
<gene>
    <name evidence="20" type="primary">LOC109483592</name>
</gene>
<dbReference type="FunFam" id="2.60.200.40:FF:000004">
    <property type="entry name" value="Diacylglycerol kinase"/>
    <property type="match status" value="1"/>
</dbReference>
<evidence type="ECO:0000256" key="9">
    <source>
        <dbReference type="ARBA" id="ARBA00022777"/>
    </source>
</evidence>
<comment type="catalytic activity">
    <reaction evidence="13">
        <text>1,2-di-(9Z-octadecenoyl)-sn-glycerol + ATP = 1,2-di-(9Z-octadecenoyl)-sn-glycero-3-phosphate + ADP + H(+)</text>
        <dbReference type="Rhea" id="RHEA:40327"/>
        <dbReference type="ChEBI" id="CHEBI:15378"/>
        <dbReference type="ChEBI" id="CHEBI:30616"/>
        <dbReference type="ChEBI" id="CHEBI:52333"/>
        <dbReference type="ChEBI" id="CHEBI:74546"/>
        <dbReference type="ChEBI" id="CHEBI:456216"/>
    </reaction>
    <physiologicalReaction direction="left-to-right" evidence="13">
        <dbReference type="Rhea" id="RHEA:40328"/>
    </physiologicalReaction>
</comment>
<evidence type="ECO:0000256" key="4">
    <source>
        <dbReference type="ARBA" id="ARBA00022679"/>
    </source>
</evidence>
<dbReference type="InterPro" id="IPR046349">
    <property type="entry name" value="C1-like_sf"/>
</dbReference>
<comment type="subcellular location">
    <subcellularLocation>
        <location evidence="1">Membrane</location>
    </subcellularLocation>
</comment>
<dbReference type="Gene3D" id="3.30.60.20">
    <property type="match status" value="3"/>
</dbReference>
<dbReference type="CDD" id="cd20854">
    <property type="entry name" value="C1_DGKtheta_typeV_rpt3"/>
    <property type="match status" value="1"/>
</dbReference>
<dbReference type="GO" id="GO:0016020">
    <property type="term" value="C:membrane"/>
    <property type="evidence" value="ECO:0007669"/>
    <property type="project" value="UniProtKB-SubCell"/>
</dbReference>
<dbReference type="CDD" id="cd20803">
    <property type="entry name" value="C1_DGKtheta_typeV_rpt1"/>
    <property type="match status" value="1"/>
</dbReference>
<keyword evidence="4 14" id="KW-0808">Transferase</keyword>
<dbReference type="InterPro" id="IPR056392">
    <property type="entry name" value="DGKtheta_RBD"/>
</dbReference>
<sequence>MKIISGAAMAVFVPGGGPVSPREPEHGSRHLFHKKTFHKPTYCHHCTELLWGVLGQGYVCEMCNFVSHDKCRQAIVTPCTSLAPQLVKHPVAHCWSNAGRHFKKKFCNVCRKKLDDLWALRCEVCEYYVHADCQDFAVSDCRQCAAYQPQRHDLMLAVHTHLWREGNLGATAKCVVCKKNCGTTECLASMRCEWCGVKAHTGCYRSIPAECSFGALQKLMLPPVCVHVPSAAVAAETLMGQFGRKRQVKVDRDDEDTADARTPGTQDEQGKSKMTVKVYDGSASLKRNCFRTVIVSRGASPAEVLEAAMKSHHIVDNPIHYYLSQVDRESPETEKPLNNNDDTFQLSASEGKAPAVCLRFANKGHGEKGMIRVYPGMLRVAVAYKTIPVTNTTTVDEAIQMALEKFGLREEDPSHYSLVEVLIDKGVQERVMLRDEYPWPQLVDARQGSLRQMKLTRFYLRNSSHPEGPVELFVYNLPVGLAPGKYVSIMAELLGKNTFTTVGPIHPQYGASFMTFSSADTALRALSMLNESTVDEKRVAAMLLPHVEANMIPNTVTPLLVFVNTKSGGCQGVEILSAFRHLLNPHQVFDLDQGGPLPGLLTFRNVRKYRILICGGDGSVGWVLSCLDGISKDLTCSTPPTAILPIGTGNDLARVLGWGAGYTGNDDPLSLLIQARDADNSKFDRWTILFEPNEVEKSTDNATSSTGASSGPRDEPNVCIMNNYFGVGIDADLCLGFHLAREENPEKFTSRFHNKGVYVKLSLRKMMGRKSCKDLQRQIELEVDGQVIDLPTCEGIVFLNIRSWGSGCDPWGNETSETFSPPSYNDGTLEVVGLTGVVHLGQIQGGIRGAIRVAQGQSIKLTLKNDIPVQIDGEPWLQPAGQVIIMPSAIQANMLRRRKTKVQRRNTEPSLFRPTGELNKALGQHIDSTASWLVSSDVSPAADTTGSEAPQS</sequence>
<evidence type="ECO:0000256" key="15">
    <source>
        <dbReference type="SAM" id="MobiDB-lite"/>
    </source>
</evidence>
<dbReference type="RefSeq" id="XP_019642184.1">
    <property type="nucleotide sequence ID" value="XM_019786625.1"/>
</dbReference>
<evidence type="ECO:0000313" key="20">
    <source>
        <dbReference type="RefSeq" id="XP_019642184.1"/>
    </source>
</evidence>
<dbReference type="SMART" id="SM00046">
    <property type="entry name" value="DAGKc"/>
    <property type="match status" value="1"/>
</dbReference>
<name>A0A6P5A7D8_BRABE</name>
<dbReference type="Pfam" id="PF00788">
    <property type="entry name" value="RA"/>
    <property type="match status" value="2"/>
</dbReference>
<dbReference type="GO" id="GO:0008270">
    <property type="term" value="F:zinc ion binding"/>
    <property type="evidence" value="ECO:0007669"/>
    <property type="project" value="UniProtKB-KW"/>
</dbReference>
<evidence type="ECO:0000259" key="18">
    <source>
        <dbReference type="PROSITE" id="PS50200"/>
    </source>
</evidence>
<dbReference type="Pfam" id="PF00130">
    <property type="entry name" value="C1_1"/>
    <property type="match status" value="2"/>
</dbReference>
<keyword evidence="6" id="KW-0677">Repeat</keyword>
<evidence type="ECO:0000256" key="14">
    <source>
        <dbReference type="RuleBase" id="RU361128"/>
    </source>
</evidence>
<dbReference type="CDD" id="cd01783">
    <property type="entry name" value="RA2_DAGK-theta"/>
    <property type="match status" value="1"/>
</dbReference>
<keyword evidence="7 14" id="KW-0547">Nucleotide-binding</keyword>
<dbReference type="FunFam" id="3.40.50.10330:FF:000011">
    <property type="entry name" value="Diacylglycerol kinase"/>
    <property type="match status" value="1"/>
</dbReference>
<evidence type="ECO:0000259" key="17">
    <source>
        <dbReference type="PROSITE" id="PS50146"/>
    </source>
</evidence>
<dbReference type="PROSITE" id="PS50081">
    <property type="entry name" value="ZF_DAG_PE_2"/>
    <property type="match status" value="3"/>
</dbReference>
<dbReference type="PROSITE" id="PS00479">
    <property type="entry name" value="ZF_DAG_PE_1"/>
    <property type="match status" value="2"/>
</dbReference>
<dbReference type="Gene3D" id="3.10.20.90">
    <property type="entry name" value="Phosphatidylinositol 3-kinase Catalytic Subunit, Chain A, domain 1"/>
    <property type="match status" value="1"/>
</dbReference>
<evidence type="ECO:0000256" key="13">
    <source>
        <dbReference type="ARBA" id="ARBA00023371"/>
    </source>
</evidence>
<dbReference type="InterPro" id="IPR029071">
    <property type="entry name" value="Ubiquitin-like_domsf"/>
</dbReference>
<evidence type="ECO:0000259" key="16">
    <source>
        <dbReference type="PROSITE" id="PS50081"/>
    </source>
</evidence>
<feature type="domain" description="Phorbol-ester/DAG-type" evidence="16">
    <location>
        <begin position="92"/>
        <end position="141"/>
    </location>
</feature>
<dbReference type="SUPFAM" id="SSF54236">
    <property type="entry name" value="Ubiquitin-like"/>
    <property type="match status" value="2"/>
</dbReference>
<feature type="region of interest" description="Disordered" evidence="15">
    <location>
        <begin position="248"/>
        <end position="273"/>
    </location>
</feature>
<evidence type="ECO:0000256" key="7">
    <source>
        <dbReference type="ARBA" id="ARBA00022741"/>
    </source>
</evidence>
<protein>
    <recommendedName>
        <fullName evidence="14">Diacylglycerol kinase</fullName>
        <shortName evidence="14">DAG kinase</shortName>
        <ecNumber evidence="14">2.7.1.107</ecNumber>
    </recommendedName>
</protein>
<dbReference type="GO" id="GO:0007200">
    <property type="term" value="P:phospholipase C-activating G protein-coupled receptor signaling pathway"/>
    <property type="evidence" value="ECO:0007669"/>
    <property type="project" value="InterPro"/>
</dbReference>
<evidence type="ECO:0000256" key="8">
    <source>
        <dbReference type="ARBA" id="ARBA00022771"/>
    </source>
</evidence>
<evidence type="ECO:0000256" key="1">
    <source>
        <dbReference type="ARBA" id="ARBA00004370"/>
    </source>
</evidence>
<dbReference type="GO" id="GO:0005524">
    <property type="term" value="F:ATP binding"/>
    <property type="evidence" value="ECO:0007669"/>
    <property type="project" value="UniProtKB-KW"/>
</dbReference>
<dbReference type="SUPFAM" id="SSF111331">
    <property type="entry name" value="NAD kinase/diacylglycerol kinase-like"/>
    <property type="match status" value="1"/>
</dbReference>
<dbReference type="PROSITE" id="PS50200">
    <property type="entry name" value="RA"/>
    <property type="match status" value="1"/>
</dbReference>
<evidence type="ECO:0000256" key="12">
    <source>
        <dbReference type="ARBA" id="ARBA00023136"/>
    </source>
</evidence>
<dbReference type="InterPro" id="IPR000159">
    <property type="entry name" value="RA_dom"/>
</dbReference>
<keyword evidence="19" id="KW-1185">Reference proteome</keyword>